<name>A0ABS0I2W7_9BACT</name>
<feature type="transmembrane region" description="Helical" evidence="1">
    <location>
        <begin position="6"/>
        <end position="24"/>
    </location>
</feature>
<feature type="transmembrane region" description="Helical" evidence="1">
    <location>
        <begin position="135"/>
        <end position="156"/>
    </location>
</feature>
<feature type="transmembrane region" description="Helical" evidence="1">
    <location>
        <begin position="168"/>
        <end position="189"/>
    </location>
</feature>
<proteinExistence type="predicted"/>
<dbReference type="RefSeq" id="WP_196292329.1">
    <property type="nucleotide sequence ID" value="NZ_JADQDM010000002.1"/>
</dbReference>
<sequence>MLEVLAALWGLALLGMGLSALAYWKPNSWRLAAASYAVNAVGLLPGLVWEQVFSRDNGGGIPFFGDLNPFLAASLPFAVWLWAASKVAGRTQPQASTWGVALALVGASFFLNQGLFWVLRWLLFGSLVEVYRTVYWQWLVGPMVLFGIWWLVLRQLQRFRPLGWPARAVWLVPGQALLLSTALGCLPLLSVLPRIALDPRWLVQFLGHALLSYAIGVLALWLNQQRHQRVAQD</sequence>
<dbReference type="EMBL" id="JADQDM010000002">
    <property type="protein sequence ID" value="MBF9220904.1"/>
    <property type="molecule type" value="Genomic_DNA"/>
</dbReference>
<feature type="transmembrane region" description="Helical" evidence="1">
    <location>
        <begin position="100"/>
        <end position="123"/>
    </location>
</feature>
<feature type="transmembrane region" description="Helical" evidence="1">
    <location>
        <begin position="201"/>
        <end position="222"/>
    </location>
</feature>
<reference evidence="2 3" key="1">
    <citation type="submission" date="2020-11" db="EMBL/GenBank/DDBJ databases">
        <authorList>
            <person name="Kim M.K."/>
        </authorList>
    </citation>
    <scope>NUCLEOTIDE SEQUENCE [LARGE SCALE GENOMIC DNA]</scope>
    <source>
        <strain evidence="2 3">BT662</strain>
    </source>
</reference>
<keyword evidence="1" id="KW-0812">Transmembrane</keyword>
<keyword evidence="3" id="KW-1185">Reference proteome</keyword>
<accession>A0ABS0I2W7</accession>
<keyword evidence="1" id="KW-1133">Transmembrane helix</keyword>
<evidence type="ECO:0000313" key="2">
    <source>
        <dbReference type="EMBL" id="MBF9220904.1"/>
    </source>
</evidence>
<keyword evidence="1" id="KW-0472">Membrane</keyword>
<dbReference type="Proteomes" id="UP000618931">
    <property type="component" value="Unassembled WGS sequence"/>
</dbReference>
<feature type="transmembrane region" description="Helical" evidence="1">
    <location>
        <begin position="69"/>
        <end position="88"/>
    </location>
</feature>
<comment type="caution">
    <text evidence="2">The sequence shown here is derived from an EMBL/GenBank/DDBJ whole genome shotgun (WGS) entry which is preliminary data.</text>
</comment>
<protein>
    <submittedName>
        <fullName evidence="2">Uncharacterized protein</fullName>
    </submittedName>
</protein>
<evidence type="ECO:0000313" key="3">
    <source>
        <dbReference type="Proteomes" id="UP000618931"/>
    </source>
</evidence>
<feature type="transmembrane region" description="Helical" evidence="1">
    <location>
        <begin position="31"/>
        <end position="49"/>
    </location>
</feature>
<evidence type="ECO:0000256" key="1">
    <source>
        <dbReference type="SAM" id="Phobius"/>
    </source>
</evidence>
<gene>
    <name evidence="2" type="ORF">I2H31_07300</name>
</gene>
<organism evidence="2 3">
    <name type="scientific">Hymenobacter ruricola</name>
    <dbReference type="NCBI Taxonomy" id="2791023"/>
    <lineage>
        <taxon>Bacteria</taxon>
        <taxon>Pseudomonadati</taxon>
        <taxon>Bacteroidota</taxon>
        <taxon>Cytophagia</taxon>
        <taxon>Cytophagales</taxon>
        <taxon>Hymenobacteraceae</taxon>
        <taxon>Hymenobacter</taxon>
    </lineage>
</organism>